<evidence type="ECO:0000313" key="2">
    <source>
        <dbReference type="Proteomes" id="UP000477285"/>
    </source>
</evidence>
<accession>A0A6L8SZV2</accession>
<comment type="caution">
    <text evidence="1">The sequence shown here is derived from an EMBL/GenBank/DDBJ whole genome shotgun (WGS) entry which is preliminary data.</text>
</comment>
<name>A0A6L8SZV2_9FIRM</name>
<proteinExistence type="predicted"/>
<organism evidence="1 2">
    <name type="scientific">Blautia wexlerae</name>
    <dbReference type="NCBI Taxonomy" id="418240"/>
    <lineage>
        <taxon>Bacteria</taxon>
        <taxon>Bacillati</taxon>
        <taxon>Bacillota</taxon>
        <taxon>Clostridia</taxon>
        <taxon>Lachnospirales</taxon>
        <taxon>Lachnospiraceae</taxon>
        <taxon>Blautia</taxon>
    </lineage>
</organism>
<reference evidence="1 2" key="1">
    <citation type="journal article" date="2019" name="Nat. Med.">
        <title>A library of human gut bacterial isolates paired with longitudinal multiomics data enables mechanistic microbiome research.</title>
        <authorList>
            <person name="Poyet M."/>
            <person name="Groussin M."/>
            <person name="Gibbons S.M."/>
            <person name="Avila-Pacheco J."/>
            <person name="Jiang X."/>
            <person name="Kearney S.M."/>
            <person name="Perrotta A.R."/>
            <person name="Berdy B."/>
            <person name="Zhao S."/>
            <person name="Lieberman T.D."/>
            <person name="Swanson P.K."/>
            <person name="Smith M."/>
            <person name="Roesemann S."/>
            <person name="Alexander J.E."/>
            <person name="Rich S.A."/>
            <person name="Livny J."/>
            <person name="Vlamakis H."/>
            <person name="Clish C."/>
            <person name="Bullock K."/>
            <person name="Deik A."/>
            <person name="Scott J."/>
            <person name="Pierce K.A."/>
            <person name="Xavier R.J."/>
            <person name="Alm E.J."/>
        </authorList>
    </citation>
    <scope>NUCLEOTIDE SEQUENCE [LARGE SCALE GENOMIC DNA]</scope>
    <source>
        <strain evidence="1 2">BIOML-A1</strain>
    </source>
</reference>
<gene>
    <name evidence="1" type="ORF">GT728_04315</name>
</gene>
<dbReference type="PROSITE" id="PS51257">
    <property type="entry name" value="PROKAR_LIPOPROTEIN"/>
    <property type="match status" value="1"/>
</dbReference>
<dbReference type="EMBL" id="WWVQ01000007">
    <property type="protein sequence ID" value="MZL32443.1"/>
    <property type="molecule type" value="Genomic_DNA"/>
</dbReference>
<dbReference type="Proteomes" id="UP000477285">
    <property type="component" value="Unassembled WGS sequence"/>
</dbReference>
<dbReference type="AlphaFoldDB" id="A0A6L8SZV2"/>
<dbReference type="RefSeq" id="WP_161233447.1">
    <property type="nucleotide sequence ID" value="NZ_WWVI01000002.1"/>
</dbReference>
<protein>
    <submittedName>
        <fullName evidence="1">Uncharacterized protein</fullName>
    </submittedName>
</protein>
<sequence length="45" mass="5120">MIKVIMIVEIIFFLVSLYACLVAGKRADEEISALFEKEKKQGSEE</sequence>
<evidence type="ECO:0000313" key="1">
    <source>
        <dbReference type="EMBL" id="MZL32443.1"/>
    </source>
</evidence>